<dbReference type="PANTHER" id="PTHR34065">
    <property type="entry name" value="CELL DIVISION CONTROL PROTEIN 14"/>
    <property type="match status" value="1"/>
</dbReference>
<gene>
    <name evidence="2" type="ORF">RHTO0S_02e05468g</name>
</gene>
<dbReference type="AlphaFoldDB" id="A0A061APM3"/>
<reference evidence="2" key="1">
    <citation type="journal article" date="2014" name="Genome Announc.">
        <title>Draft genome sequence of Rhodosporidium toruloides CECT1137, an oleaginous yeast of biotechnological interest.</title>
        <authorList>
            <person name="Morin N."/>
            <person name="Calcas X."/>
            <person name="Devillers H."/>
            <person name="Durrens P."/>
            <person name="Sherman D.J."/>
            <person name="Nicaud J.-M."/>
            <person name="Neuveglise C."/>
        </authorList>
    </citation>
    <scope>NUCLEOTIDE SEQUENCE</scope>
    <source>
        <strain evidence="2">CECT1137</strain>
    </source>
</reference>
<dbReference type="Pfam" id="PF08045">
    <property type="entry name" value="CDC14"/>
    <property type="match status" value="2"/>
</dbReference>
<dbReference type="PANTHER" id="PTHR34065:SF1">
    <property type="entry name" value="CELL DIVISION CONTROL PROTEIN 14"/>
    <property type="match status" value="1"/>
</dbReference>
<dbReference type="OrthoDB" id="2527526at2759"/>
<feature type="region of interest" description="Disordered" evidence="1">
    <location>
        <begin position="288"/>
        <end position="567"/>
    </location>
</feature>
<feature type="compositionally biased region" description="Low complexity" evidence="1">
    <location>
        <begin position="333"/>
        <end position="353"/>
    </location>
</feature>
<feature type="compositionally biased region" description="Basic and acidic residues" evidence="1">
    <location>
        <begin position="553"/>
        <end position="567"/>
    </location>
</feature>
<feature type="compositionally biased region" description="Low complexity" evidence="1">
    <location>
        <begin position="432"/>
        <end position="447"/>
    </location>
</feature>
<accession>A0A061APM3</accession>
<feature type="compositionally biased region" description="Basic and acidic residues" evidence="1">
    <location>
        <begin position="465"/>
        <end position="479"/>
    </location>
</feature>
<evidence type="ECO:0000256" key="1">
    <source>
        <dbReference type="SAM" id="MobiDB-lite"/>
    </source>
</evidence>
<dbReference type="EMBL" id="LK052937">
    <property type="protein sequence ID" value="CDR36682.1"/>
    <property type="molecule type" value="Genomic_DNA"/>
</dbReference>
<feature type="compositionally biased region" description="Low complexity" evidence="1">
    <location>
        <begin position="406"/>
        <end position="423"/>
    </location>
</feature>
<dbReference type="InterPro" id="IPR012535">
    <property type="entry name" value="Cell_div_Cdc14"/>
</dbReference>
<feature type="compositionally biased region" description="Low complexity" evidence="1">
    <location>
        <begin position="508"/>
        <end position="545"/>
    </location>
</feature>
<proteinExistence type="predicted"/>
<evidence type="ECO:0000313" key="2">
    <source>
        <dbReference type="EMBL" id="CDR36682.1"/>
    </source>
</evidence>
<feature type="compositionally biased region" description="Low complexity" evidence="1">
    <location>
        <begin position="364"/>
        <end position="374"/>
    </location>
</feature>
<feature type="compositionally biased region" description="Low complexity" evidence="1">
    <location>
        <begin position="308"/>
        <end position="325"/>
    </location>
</feature>
<organism evidence="2">
    <name type="scientific">Rhodotorula toruloides</name>
    <name type="common">Yeast</name>
    <name type="synonym">Rhodosporidium toruloides</name>
    <dbReference type="NCBI Taxonomy" id="5286"/>
    <lineage>
        <taxon>Eukaryota</taxon>
        <taxon>Fungi</taxon>
        <taxon>Dikarya</taxon>
        <taxon>Basidiomycota</taxon>
        <taxon>Pucciniomycotina</taxon>
        <taxon>Microbotryomycetes</taxon>
        <taxon>Sporidiobolales</taxon>
        <taxon>Sporidiobolaceae</taxon>
        <taxon>Rhodotorula</taxon>
    </lineage>
</organism>
<name>A0A061APM3_RHOTO</name>
<protein>
    <submittedName>
        <fullName evidence="2">RHTO0S02e05468g1_1</fullName>
    </submittedName>
</protein>
<sequence length="590" mass="63398">MGARSLKATLATVTDTLVSLRSTRDQHAAALAQLETLVASLVLDPQHPLLSAFLRFQDSFDRNVTVTLLEWLGRELAGGQDFGGAHYSEGWTNIVRCLKLVQGLLLLHRPSQRLFARKSSLEYLLAVLDISRPHPPNSPLLSSPKPAPSPVLFPPSPFSSPNLASATAPSVLPTTQLALAALDTLLCALVDRPKNMRKFEENGGLSAIVKVLKDKNVPQAVRIKVVELLYYYLLPEANNPLSPGPPSPDSSFSSLARSTLSTLSSQVLVDATNLPTLFASAADFVPQTPVKPKARSSMRSEAPPPFSPSGRSSYSASSRDSSPTRTPRRTTHSRSQSMASLSTLTATPTRAAHPPAPGHKPRRSLAASSSSSRLDQYSRPPRSPRLSTTAEDEECSTPRSSRAARLSDPPSLSSNSSTAPSPRRSIHQRAQSTTSLSSYLPRSSSSRKLASPDLEPTPRPPRIRLSKDSNDADAEDMHPPRRPRPVSFIAPPTLAPAPERETRHSRSRSTVDLASFAATTGTSSSSGSTSSSSSRSTAPTSVASSGPSPALDARPRHVRTEQEKKELLRKVMPNVEALEDRFRAMGLGLS</sequence>